<dbReference type="Proteomes" id="UP000290013">
    <property type="component" value="Chromosome"/>
</dbReference>
<dbReference type="Gene3D" id="2.180.10.10">
    <property type="entry name" value="RHS repeat-associated core"/>
    <property type="match status" value="1"/>
</dbReference>
<dbReference type="NCBIfam" id="TIGR03696">
    <property type="entry name" value="Rhs_assc_core"/>
    <property type="match status" value="1"/>
</dbReference>
<dbReference type="PANTHER" id="PTHR32305:SF15">
    <property type="entry name" value="PROTEIN RHSA-RELATED"/>
    <property type="match status" value="1"/>
</dbReference>
<protein>
    <submittedName>
        <fullName evidence="1">Cell wall-associated polypeptide CWBP200</fullName>
    </submittedName>
</protein>
<name>A0A4V6IDH9_9FLAO</name>
<gene>
    <name evidence="1" type="primary">wapA_2</name>
    <name evidence="1" type="ORF">NCTC12078_01549</name>
</gene>
<dbReference type="RefSeq" id="WP_130914123.1">
    <property type="nucleotide sequence ID" value="NZ_LR215974.1"/>
</dbReference>
<evidence type="ECO:0000313" key="2">
    <source>
        <dbReference type="Proteomes" id="UP000290013"/>
    </source>
</evidence>
<dbReference type="PANTHER" id="PTHR32305">
    <property type="match status" value="1"/>
</dbReference>
<dbReference type="AlphaFoldDB" id="A0A4V6IDH9"/>
<evidence type="ECO:0000313" key="1">
    <source>
        <dbReference type="EMBL" id="VFB03534.1"/>
    </source>
</evidence>
<reference evidence="1 2" key="1">
    <citation type="submission" date="2019-02" db="EMBL/GenBank/DDBJ databases">
        <authorList>
            <consortium name="Pathogen Informatics"/>
        </authorList>
    </citation>
    <scope>NUCLEOTIDE SEQUENCE [LARGE SCALE GENOMIC DNA]</scope>
    <source>
        <strain evidence="1 2">3012STDY6944375</strain>
    </source>
</reference>
<dbReference type="KEGG" id="ctai:NCTC12078_01549"/>
<organism evidence="1 2">
    <name type="scientific">Chryseobacterium taihuense</name>
    <dbReference type="NCBI Taxonomy" id="1141221"/>
    <lineage>
        <taxon>Bacteria</taxon>
        <taxon>Pseudomonadati</taxon>
        <taxon>Bacteroidota</taxon>
        <taxon>Flavobacteriia</taxon>
        <taxon>Flavobacteriales</taxon>
        <taxon>Weeksellaceae</taxon>
        <taxon>Chryseobacterium group</taxon>
        <taxon>Chryseobacterium</taxon>
    </lineage>
</organism>
<proteinExistence type="predicted"/>
<sequence length="586" mass="66157">MTWKSSGDGVLKRYSYQYDAYNRLVSAIYQEPESFVPQNGFYNESMSYDANGNITGLKRNQKGYTGTVEEIDELVYSYPNGNRLASVVDLKNNYGGYPETSGNIISYDDNGSMTSHIDKGILEIKYNILDLPSYVKFNNYVRRTTGDVYQNMSYSYRADGVKVKKVHHYFSGRNRVDTFGITDYIDGFQYGNEQFGLTGQNVLRFFSTSEGYYDYVNNRYIYHYNDHLGNVRVSFAREGDTAVIVQQNDYYAFGLRHNGNAVDISGTNYKYEYNGKELQEELGMYDYGARFYMPDLGRWGVIDPLAEMYTRHSPYHYAVNNPMRFIDPDGRSSQTFEGQDAQSVYWYFYFHGSVNNFNGNDFSSLGGGSNQSSNLSASFNYIDAGGSGGGGGGSSLSPWMQSYLGISPAMAGIYAHAAMANYFTNDRFLNKNWFSEKTQSIWKLDLKMRPDLYYMNKGTNSVWELKPMSHFMESSLSFKGKYQAQGYADALTMLKHQKFSVGSSEGAPIPPINGKILSHMGYQFSYTVPIGTDGMIYYNCLNCNSPSRETVPEPHKIPSPQTVNEVGTAAAITMAILSILVRLIPN</sequence>
<dbReference type="EMBL" id="LR215974">
    <property type="protein sequence ID" value="VFB03534.1"/>
    <property type="molecule type" value="Genomic_DNA"/>
</dbReference>
<dbReference type="InterPro" id="IPR022385">
    <property type="entry name" value="Rhs_assc_core"/>
</dbReference>
<dbReference type="InterPro" id="IPR050708">
    <property type="entry name" value="T6SS_VgrG/RHS"/>
</dbReference>
<accession>A0A4V6IDH9</accession>